<evidence type="ECO:0000256" key="1">
    <source>
        <dbReference type="SAM" id="SignalP"/>
    </source>
</evidence>
<keyword evidence="3" id="KW-1185">Reference proteome</keyword>
<proteinExistence type="predicted"/>
<organism evidence="2 3">
    <name type="scientific">Histidinibacterium lentulum</name>
    <dbReference type="NCBI Taxonomy" id="2480588"/>
    <lineage>
        <taxon>Bacteria</taxon>
        <taxon>Pseudomonadati</taxon>
        <taxon>Pseudomonadota</taxon>
        <taxon>Alphaproteobacteria</taxon>
        <taxon>Rhodobacterales</taxon>
        <taxon>Paracoccaceae</taxon>
        <taxon>Histidinibacterium</taxon>
    </lineage>
</organism>
<dbReference type="OrthoDB" id="9780723at2"/>
<feature type="chain" id="PRO_5017921994" evidence="1">
    <location>
        <begin position="27"/>
        <end position="259"/>
    </location>
</feature>
<sequence>MSQHPRPSRLAAATLALALSTGAAGAHYGMIIPTTPMLGQKDGRSVGLTLSFSHPFELDGMVLEMPEAFSVTHEGETTDLTGDLVEATVMGQPGYTLDYPIARPGTYVFAMTPQPYWEPADDAFITHYTKTYVSAFGEDEGWDIELGLKTEIVPISKPFGLWAGNVFQGTVLFDGAPSPFAEVEVEFYNEEGTATVPSELMVTQTIKADEEGIFTYATPAAGWWGFAALTTAEEPMMFEGEEKDHELGAVIWVRFEEWG</sequence>
<evidence type="ECO:0000313" key="2">
    <source>
        <dbReference type="EMBL" id="ROU03700.1"/>
    </source>
</evidence>
<gene>
    <name evidence="2" type="ORF">EAT49_05225</name>
</gene>
<dbReference type="Proteomes" id="UP000268016">
    <property type="component" value="Unassembled WGS sequence"/>
</dbReference>
<dbReference type="Pfam" id="PF10670">
    <property type="entry name" value="DUF4198"/>
    <property type="match status" value="1"/>
</dbReference>
<accession>A0A3N2R899</accession>
<dbReference type="InterPro" id="IPR019613">
    <property type="entry name" value="DUF4198"/>
</dbReference>
<dbReference type="EMBL" id="RDRB01000002">
    <property type="protein sequence ID" value="ROU03700.1"/>
    <property type="molecule type" value="Genomic_DNA"/>
</dbReference>
<dbReference type="RefSeq" id="WP_123641233.1">
    <property type="nucleotide sequence ID" value="NZ_ML119082.1"/>
</dbReference>
<comment type="caution">
    <text evidence="2">The sequence shown here is derived from an EMBL/GenBank/DDBJ whole genome shotgun (WGS) entry which is preliminary data.</text>
</comment>
<protein>
    <submittedName>
        <fullName evidence="2">DUF4198 domain-containing protein</fullName>
    </submittedName>
</protein>
<dbReference type="AlphaFoldDB" id="A0A3N2R899"/>
<reference evidence="2 3" key="1">
    <citation type="submission" date="2018-10" db="EMBL/GenBank/DDBJ databases">
        <title>Histidinibacterium lentulum gen. nov., sp. nov., a marine bacterium from the culture broth of Picochlorum sp. 122.</title>
        <authorList>
            <person name="Wang G."/>
        </authorList>
    </citation>
    <scope>NUCLEOTIDE SEQUENCE [LARGE SCALE GENOMIC DNA]</scope>
    <source>
        <strain evidence="2 3">B17</strain>
    </source>
</reference>
<feature type="signal peptide" evidence="1">
    <location>
        <begin position="1"/>
        <end position="26"/>
    </location>
</feature>
<name>A0A3N2R899_9RHOB</name>
<evidence type="ECO:0000313" key="3">
    <source>
        <dbReference type="Proteomes" id="UP000268016"/>
    </source>
</evidence>
<keyword evidence="1" id="KW-0732">Signal</keyword>